<dbReference type="FunFam" id="3.90.550.10:FF:000131">
    <property type="entry name" value="Glycosyl transferase"/>
    <property type="match status" value="1"/>
</dbReference>
<evidence type="ECO:0000256" key="2">
    <source>
        <dbReference type="ARBA" id="ARBA00004389"/>
    </source>
</evidence>
<dbReference type="PANTHER" id="PTHR10859">
    <property type="entry name" value="GLYCOSYL TRANSFERASE"/>
    <property type="match status" value="1"/>
</dbReference>
<evidence type="ECO:0000256" key="8">
    <source>
        <dbReference type="ARBA" id="ARBA00022692"/>
    </source>
</evidence>
<evidence type="ECO:0000256" key="4">
    <source>
        <dbReference type="ARBA" id="ARBA00006739"/>
    </source>
</evidence>
<evidence type="ECO:0000313" key="19">
    <source>
        <dbReference type="Proteomes" id="UP000285112"/>
    </source>
</evidence>
<dbReference type="GO" id="GO:0016020">
    <property type="term" value="C:membrane"/>
    <property type="evidence" value="ECO:0007669"/>
    <property type="project" value="UniProtKB-SubCell"/>
</dbReference>
<feature type="transmembrane region" description="Helical" evidence="15">
    <location>
        <begin position="388"/>
        <end position="410"/>
    </location>
</feature>
<evidence type="ECO:0000256" key="13">
    <source>
        <dbReference type="ARBA" id="ARBA00045097"/>
    </source>
</evidence>
<sequence>MNATAPSRSSAGDVPAPRPGTTPVGLGGPQPVLDVVIPVYNEEADLEPCIRRLHAYLAERIGYPYRITVADNASTDRTLQVAERLAREFPEVEVHHLDEKGRGRALRAVWSASDAAVLAYMDVDLSTDLAALGPLVAPLLSGHSDVAIGSRLARGARVVRGPKREFISRCYNLILRGALAARFSDAQCGFKAIRADVAHRLLPHVQDTGWFFDTELLVLAQRAGLRIHEVPVDWVDDPNSSVNLVATATADLKGLVRITRATFTGQIPVHRLREQLGREPIGVEAPGVSPSLVKQLVRFAAVGVASTAAYLLLFLLLRTMVGAQAANFTALLVTAIANTAVNRRVTFGVRGRAGAGRHQFEGLIVFGLGLVLTSGSLALLNHATHPGIVLETTVLVLANLAATVLRFLLLRGWVFNPRRRRTAPEESR</sequence>
<dbReference type="CDD" id="cd04188">
    <property type="entry name" value="DPG_synthase"/>
    <property type="match status" value="1"/>
</dbReference>
<evidence type="ECO:0000256" key="15">
    <source>
        <dbReference type="SAM" id="Phobius"/>
    </source>
</evidence>
<evidence type="ECO:0000256" key="14">
    <source>
        <dbReference type="SAM" id="MobiDB-lite"/>
    </source>
</evidence>
<dbReference type="GO" id="GO:0000271">
    <property type="term" value="P:polysaccharide biosynthetic process"/>
    <property type="evidence" value="ECO:0007669"/>
    <property type="project" value="InterPro"/>
</dbReference>
<dbReference type="Gene3D" id="3.90.550.10">
    <property type="entry name" value="Spore Coat Polysaccharide Biosynthesis Protein SpsA, Chain A"/>
    <property type="match status" value="1"/>
</dbReference>
<evidence type="ECO:0000256" key="9">
    <source>
        <dbReference type="ARBA" id="ARBA00022824"/>
    </source>
</evidence>
<evidence type="ECO:0000259" key="16">
    <source>
        <dbReference type="Pfam" id="PF00535"/>
    </source>
</evidence>
<comment type="catalytic activity">
    <reaction evidence="13">
        <text>a di-trans,poly-cis-dolichyl phosphate + UDP-alpha-D-glucose = a di-trans,poly-cis-dolichyl beta-D-glucosyl phosphate + UDP</text>
        <dbReference type="Rhea" id="RHEA:15401"/>
        <dbReference type="Rhea" id="RHEA-COMP:19498"/>
        <dbReference type="Rhea" id="RHEA-COMP:19502"/>
        <dbReference type="ChEBI" id="CHEBI:57525"/>
        <dbReference type="ChEBI" id="CHEBI:57683"/>
        <dbReference type="ChEBI" id="CHEBI:58223"/>
        <dbReference type="ChEBI" id="CHEBI:58885"/>
        <dbReference type="EC" id="2.4.1.117"/>
    </reaction>
    <physiologicalReaction direction="left-to-right" evidence="13">
        <dbReference type="Rhea" id="RHEA:15402"/>
    </physiologicalReaction>
</comment>
<dbReference type="Pfam" id="PF00535">
    <property type="entry name" value="Glycos_transf_2"/>
    <property type="match status" value="1"/>
</dbReference>
<dbReference type="EMBL" id="QZFV01000141">
    <property type="protein sequence ID" value="RJQ77177.1"/>
    <property type="molecule type" value="Genomic_DNA"/>
</dbReference>
<evidence type="ECO:0000259" key="17">
    <source>
        <dbReference type="Pfam" id="PF04138"/>
    </source>
</evidence>
<comment type="pathway">
    <text evidence="3">Protein modification; protein glycosylation.</text>
</comment>
<evidence type="ECO:0000256" key="5">
    <source>
        <dbReference type="ARBA" id="ARBA00012583"/>
    </source>
</evidence>
<keyword evidence="19" id="KW-1185">Reference proteome</keyword>
<evidence type="ECO:0000256" key="10">
    <source>
        <dbReference type="ARBA" id="ARBA00022968"/>
    </source>
</evidence>
<evidence type="ECO:0000256" key="7">
    <source>
        <dbReference type="ARBA" id="ARBA00022679"/>
    </source>
</evidence>
<feature type="domain" description="Glycosyltransferase 2-like" evidence="16">
    <location>
        <begin position="35"/>
        <end position="201"/>
    </location>
</feature>
<dbReference type="InterPro" id="IPR035518">
    <property type="entry name" value="DPG_synthase"/>
</dbReference>
<feature type="compositionally biased region" description="Polar residues" evidence="14">
    <location>
        <begin position="1"/>
        <end position="10"/>
    </location>
</feature>
<dbReference type="PANTHER" id="PTHR10859:SF91">
    <property type="entry name" value="DOLICHYL-PHOSPHATE BETA-GLUCOSYLTRANSFERASE"/>
    <property type="match status" value="1"/>
</dbReference>
<keyword evidence="9" id="KW-0256">Endoplasmic reticulum</keyword>
<dbReference type="OrthoDB" id="2369748at2"/>
<keyword evidence="12 15" id="KW-0472">Membrane</keyword>
<dbReference type="GO" id="GO:0004581">
    <property type="term" value="F:dolichyl-phosphate beta-glucosyltransferase activity"/>
    <property type="evidence" value="ECO:0007669"/>
    <property type="project" value="UniProtKB-EC"/>
</dbReference>
<feature type="transmembrane region" description="Helical" evidence="15">
    <location>
        <begin position="362"/>
        <end position="382"/>
    </location>
</feature>
<dbReference type="InterPro" id="IPR001173">
    <property type="entry name" value="Glyco_trans_2-like"/>
</dbReference>
<reference evidence="18 19" key="1">
    <citation type="submission" date="2018-09" db="EMBL/GenBank/DDBJ databases">
        <title>YIM PH 21725 draft genome.</title>
        <authorList>
            <person name="Miao C."/>
        </authorList>
    </citation>
    <scope>NUCLEOTIDE SEQUENCE [LARGE SCALE GENOMIC DNA]</scope>
    <source>
        <strain evidence="19">YIM PH21725</strain>
    </source>
</reference>
<comment type="caution">
    <text evidence="18">The sequence shown here is derived from an EMBL/GenBank/DDBJ whole genome shotgun (WGS) entry which is preliminary data.</text>
</comment>
<feature type="transmembrane region" description="Helical" evidence="15">
    <location>
        <begin position="323"/>
        <end position="341"/>
    </location>
</feature>
<evidence type="ECO:0000256" key="3">
    <source>
        <dbReference type="ARBA" id="ARBA00004922"/>
    </source>
</evidence>
<organism evidence="18 19">
    <name type="scientific">Amycolatopsis panacis</name>
    <dbReference type="NCBI Taxonomy" id="2340917"/>
    <lineage>
        <taxon>Bacteria</taxon>
        <taxon>Bacillati</taxon>
        <taxon>Actinomycetota</taxon>
        <taxon>Actinomycetes</taxon>
        <taxon>Pseudonocardiales</taxon>
        <taxon>Pseudonocardiaceae</taxon>
        <taxon>Amycolatopsis</taxon>
    </lineage>
</organism>
<evidence type="ECO:0000256" key="1">
    <source>
        <dbReference type="ARBA" id="ARBA00004141"/>
    </source>
</evidence>
<evidence type="ECO:0000256" key="11">
    <source>
        <dbReference type="ARBA" id="ARBA00022989"/>
    </source>
</evidence>
<dbReference type="RefSeq" id="WP_120026597.1">
    <property type="nucleotide sequence ID" value="NZ_QZFV01000141.1"/>
</dbReference>
<feature type="region of interest" description="Disordered" evidence="14">
    <location>
        <begin position="1"/>
        <end position="27"/>
    </location>
</feature>
<keyword evidence="11 15" id="KW-1133">Transmembrane helix</keyword>
<keyword evidence="8 15" id="KW-0812">Transmembrane</keyword>
<keyword evidence="10" id="KW-0735">Signal-anchor</keyword>
<feature type="domain" description="GtrA/DPMS transmembrane" evidence="17">
    <location>
        <begin position="298"/>
        <end position="415"/>
    </location>
</feature>
<dbReference type="AlphaFoldDB" id="A0A419HM13"/>
<dbReference type="InterPro" id="IPR007267">
    <property type="entry name" value="GtrA_DPMS_TM"/>
</dbReference>
<gene>
    <name evidence="18" type="ORF">D5S19_29240</name>
</gene>
<keyword evidence="6" id="KW-0328">Glycosyltransferase</keyword>
<accession>A0A419HM13</accession>
<evidence type="ECO:0000256" key="6">
    <source>
        <dbReference type="ARBA" id="ARBA00022676"/>
    </source>
</evidence>
<protein>
    <recommendedName>
        <fullName evidence="5">dolichyl-phosphate beta-glucosyltransferase</fullName>
        <ecNumber evidence="5">2.4.1.117</ecNumber>
    </recommendedName>
</protein>
<proteinExistence type="inferred from homology"/>
<name>A0A419HM13_9PSEU</name>
<comment type="similarity">
    <text evidence="4">Belongs to the glycosyltransferase 2 family.</text>
</comment>
<dbReference type="SUPFAM" id="SSF53448">
    <property type="entry name" value="Nucleotide-diphospho-sugar transferases"/>
    <property type="match status" value="1"/>
</dbReference>
<dbReference type="EC" id="2.4.1.117" evidence="5"/>
<comment type="subcellular location">
    <subcellularLocation>
        <location evidence="2">Endoplasmic reticulum membrane</location>
        <topology evidence="2">Single-pass membrane protein</topology>
    </subcellularLocation>
    <subcellularLocation>
        <location evidence="1">Membrane</location>
        <topology evidence="1">Multi-pass membrane protein</topology>
    </subcellularLocation>
</comment>
<dbReference type="Proteomes" id="UP000285112">
    <property type="component" value="Unassembled WGS sequence"/>
</dbReference>
<keyword evidence="7 18" id="KW-0808">Transferase</keyword>
<evidence type="ECO:0000256" key="12">
    <source>
        <dbReference type="ARBA" id="ARBA00023136"/>
    </source>
</evidence>
<dbReference type="InterPro" id="IPR029044">
    <property type="entry name" value="Nucleotide-diphossugar_trans"/>
</dbReference>
<evidence type="ECO:0000313" key="18">
    <source>
        <dbReference type="EMBL" id="RJQ77177.1"/>
    </source>
</evidence>
<dbReference type="Pfam" id="PF04138">
    <property type="entry name" value="GtrA_DPMS_TM"/>
    <property type="match status" value="1"/>
</dbReference>
<dbReference type="GO" id="GO:0006487">
    <property type="term" value="P:protein N-linked glycosylation"/>
    <property type="evidence" value="ECO:0007669"/>
    <property type="project" value="TreeGrafter"/>
</dbReference>